<reference evidence="5" key="1">
    <citation type="journal article" date="2008" name="J. Bacteriol.">
        <title>Genome sequence of the fish pathogen Renibacterium salmoninarum suggests reductive evolution away from an environmental Arthrobacter ancestor.</title>
        <authorList>
            <person name="Wiens G.D."/>
            <person name="Rockey D.D."/>
            <person name="Wu Z."/>
            <person name="Chang J."/>
            <person name="Levy R."/>
            <person name="Crane S."/>
            <person name="Chen D.S."/>
            <person name="Capri G.R."/>
            <person name="Burnett J.R."/>
            <person name="Sudheesh P.S."/>
            <person name="Schipma M.J."/>
            <person name="Burd H."/>
            <person name="Bhattacharyya A."/>
            <person name="Rhodes L.D."/>
            <person name="Kaul R."/>
            <person name="Strom M.S."/>
        </authorList>
    </citation>
    <scope>NUCLEOTIDE SEQUENCE [LARGE SCALE GENOMIC DNA]</scope>
    <source>
        <strain evidence="5">ATCC 33209 / DSM 20767 / JCM 11484 / NBRC 15589 / NCIMB 2235</strain>
    </source>
</reference>
<evidence type="ECO:0000259" key="3">
    <source>
        <dbReference type="PROSITE" id="PS51782"/>
    </source>
</evidence>
<dbReference type="Pfam" id="PF01464">
    <property type="entry name" value="SLT"/>
    <property type="match status" value="1"/>
</dbReference>
<dbReference type="InterPro" id="IPR023346">
    <property type="entry name" value="Lysozyme-like_dom_sf"/>
</dbReference>
<feature type="domain" description="LysM" evidence="3">
    <location>
        <begin position="104"/>
        <end position="148"/>
    </location>
</feature>
<dbReference type="Proteomes" id="UP000002007">
    <property type="component" value="Chromosome"/>
</dbReference>
<name>A9WRF5_RENSM</name>
<feature type="signal peptide" evidence="2">
    <location>
        <begin position="1"/>
        <end position="37"/>
    </location>
</feature>
<keyword evidence="5" id="KW-1185">Reference proteome</keyword>
<dbReference type="EMBL" id="CP000910">
    <property type="protein sequence ID" value="ABY24237.1"/>
    <property type="molecule type" value="Genomic_DNA"/>
</dbReference>
<dbReference type="SMR" id="A9WRF5"/>
<dbReference type="SUPFAM" id="SSF54106">
    <property type="entry name" value="LysM domain"/>
    <property type="match status" value="3"/>
</dbReference>
<feature type="region of interest" description="Disordered" evidence="1">
    <location>
        <begin position="221"/>
        <end position="242"/>
    </location>
</feature>
<dbReference type="InterPro" id="IPR036779">
    <property type="entry name" value="LysM_dom_sf"/>
</dbReference>
<feature type="domain" description="LysM" evidence="3">
    <location>
        <begin position="169"/>
        <end position="213"/>
    </location>
</feature>
<accession>A9WRF5</accession>
<dbReference type="Gene3D" id="3.10.350.10">
    <property type="entry name" value="LysM domain"/>
    <property type="match status" value="3"/>
</dbReference>
<dbReference type="eggNOG" id="COG0741">
    <property type="taxonomic scope" value="Bacteria"/>
</dbReference>
<proteinExistence type="predicted"/>
<dbReference type="Gene3D" id="1.10.530.10">
    <property type="match status" value="1"/>
</dbReference>
<evidence type="ECO:0000256" key="1">
    <source>
        <dbReference type="SAM" id="MobiDB-lite"/>
    </source>
</evidence>
<dbReference type="SUPFAM" id="SSF53955">
    <property type="entry name" value="Lysozyme-like"/>
    <property type="match status" value="1"/>
</dbReference>
<dbReference type="HOGENOM" id="CLU_047400_1_0_11"/>
<dbReference type="CAZy" id="GH23">
    <property type="family name" value="Glycoside Hydrolase Family 23"/>
</dbReference>
<dbReference type="CDD" id="cd00118">
    <property type="entry name" value="LysM"/>
    <property type="match status" value="3"/>
</dbReference>
<feature type="compositionally biased region" description="Low complexity" evidence="1">
    <location>
        <begin position="221"/>
        <end position="230"/>
    </location>
</feature>
<dbReference type="InterPro" id="IPR018392">
    <property type="entry name" value="LysM"/>
</dbReference>
<feature type="chain" id="PRO_5038344326" evidence="2">
    <location>
        <begin position="38"/>
        <end position="462"/>
    </location>
</feature>
<dbReference type="Pfam" id="PF01476">
    <property type="entry name" value="LysM"/>
    <property type="match status" value="3"/>
</dbReference>
<evidence type="ECO:0000256" key="2">
    <source>
        <dbReference type="SAM" id="SignalP"/>
    </source>
</evidence>
<protein>
    <submittedName>
        <fullName evidence="4">Putative endopeptidase lytE</fullName>
    </submittedName>
</protein>
<sequence>MTSPPQPNSKAAKQAKQLAVVSTAALPVIMLSSLALAQPANAAPTSTPQSAGTLNAAVKNAVAKVLANRPAGSFIPAGNVAASLPNLKTATTPSAIKPAAPSSSTYTVRAGDTISSIAARNGLNVNDVLSLNSLGQTSLIFPGQQIKLTGVAAAAAPAAGPSAPASGTASYTVRAGDTVSAIAAKNGLKLNDVLRLNGLGMTSIIRPGQVLQLGGNAAPAAPAPVASTPAPAAPSAPAPSGGYKIKSGDTLSSIAARNNVSLNDLLQANGLSMSSVIYAGKTLSIPCAVTPASNVTPAAPASGPSTFGNYTYPEAVVSQANANRAALAAAPLPSQAEMKQLIAATAAQMGVDPSLALAFAFQESGFQAQVVSPANAIGAMQVIPQSGQWASEMVGRHLNLLNPQDNVVAGIAIIRALVRTSPSVETAIAGYYQGQTSVKLYGMYSDTKDYVAAVLSHQNNFR</sequence>
<dbReference type="PANTHER" id="PTHR33734:SF26">
    <property type="entry name" value="LYSM DOMAIN-CONTAINING PROTEIN"/>
    <property type="match status" value="1"/>
</dbReference>
<gene>
    <name evidence="4" type="ordered locus">RSal33209_2511</name>
</gene>
<evidence type="ECO:0000313" key="4">
    <source>
        <dbReference type="EMBL" id="ABY24237.1"/>
    </source>
</evidence>
<dbReference type="KEGG" id="rsa:RSal33209_2511"/>
<evidence type="ECO:0000313" key="5">
    <source>
        <dbReference type="Proteomes" id="UP000002007"/>
    </source>
</evidence>
<dbReference type="eggNOG" id="COG1388">
    <property type="taxonomic scope" value="Bacteria"/>
</dbReference>
<dbReference type="STRING" id="288705.RSal33209_2511"/>
<keyword evidence="2" id="KW-0732">Signal</keyword>
<dbReference type="RefSeq" id="WP_012245897.1">
    <property type="nucleotide sequence ID" value="NC_010168.1"/>
</dbReference>
<dbReference type="SMART" id="SM00257">
    <property type="entry name" value="LysM"/>
    <property type="match status" value="3"/>
</dbReference>
<dbReference type="InterPro" id="IPR008258">
    <property type="entry name" value="Transglycosylase_SLT_dom_1"/>
</dbReference>
<dbReference type="PROSITE" id="PS51782">
    <property type="entry name" value="LYSM"/>
    <property type="match status" value="3"/>
</dbReference>
<organism evidence="4 5">
    <name type="scientific">Renibacterium salmoninarum (strain ATCC 33209 / DSM 20767 / JCM 11484 / NBRC 15589 / NCIMB 2235)</name>
    <dbReference type="NCBI Taxonomy" id="288705"/>
    <lineage>
        <taxon>Bacteria</taxon>
        <taxon>Bacillati</taxon>
        <taxon>Actinomycetota</taxon>
        <taxon>Actinomycetes</taxon>
        <taxon>Micrococcales</taxon>
        <taxon>Micrococcaceae</taxon>
        <taxon>Renibacterium</taxon>
    </lineage>
</organism>
<dbReference type="PANTHER" id="PTHR33734">
    <property type="entry name" value="LYSM DOMAIN-CONTAINING GPI-ANCHORED PROTEIN 2"/>
    <property type="match status" value="1"/>
</dbReference>
<dbReference type="AlphaFoldDB" id="A9WRF5"/>
<dbReference type="CAZy" id="CBM50">
    <property type="family name" value="Carbohydrate-Binding Module Family 50"/>
</dbReference>
<feature type="domain" description="LysM" evidence="3">
    <location>
        <begin position="241"/>
        <end position="285"/>
    </location>
</feature>